<dbReference type="KEGG" id="qsa:O6P43_001580"/>
<dbReference type="EMBL" id="JARAOO010000001">
    <property type="protein sequence ID" value="KAJ7982458.1"/>
    <property type="molecule type" value="Genomic_DNA"/>
</dbReference>
<dbReference type="GO" id="GO:0003700">
    <property type="term" value="F:DNA-binding transcription factor activity"/>
    <property type="evidence" value="ECO:0007669"/>
    <property type="project" value="InterPro"/>
</dbReference>
<protein>
    <submittedName>
        <fullName evidence="7">AP2-like ethylene-responsive transcription factor</fullName>
    </submittedName>
</protein>
<keyword evidence="8" id="KW-1185">Reference proteome</keyword>
<dbReference type="CDD" id="cd00018">
    <property type="entry name" value="AP2"/>
    <property type="match status" value="1"/>
</dbReference>
<gene>
    <name evidence="7" type="ORF">O6P43_001580</name>
</gene>
<dbReference type="Gene3D" id="3.30.730.10">
    <property type="entry name" value="AP2/ERF domain"/>
    <property type="match status" value="1"/>
</dbReference>
<evidence type="ECO:0000256" key="4">
    <source>
        <dbReference type="ARBA" id="ARBA00023163"/>
    </source>
</evidence>
<reference evidence="7 8" key="1">
    <citation type="journal article" date="2023" name="Science">
        <title>Elucidation of the pathway for biosynthesis of saponin adjuvants from the soapbark tree.</title>
        <authorList>
            <person name="Reed J."/>
            <person name="Orme A."/>
            <person name="El-Demerdash A."/>
            <person name="Owen C."/>
            <person name="Martin L.B.B."/>
            <person name="Misra R.C."/>
            <person name="Kikuchi S."/>
            <person name="Rejzek M."/>
            <person name="Martin A.C."/>
            <person name="Harkess A."/>
            <person name="Leebens-Mack J."/>
            <person name="Louveau T."/>
            <person name="Stephenson M.J."/>
            <person name="Osbourn A."/>
        </authorList>
    </citation>
    <scope>NUCLEOTIDE SEQUENCE [LARGE SCALE GENOMIC DNA]</scope>
    <source>
        <strain evidence="7">S10</strain>
    </source>
</reference>
<proteinExistence type="predicted"/>
<dbReference type="InterPro" id="IPR016177">
    <property type="entry name" value="DNA-bd_dom_sf"/>
</dbReference>
<evidence type="ECO:0000256" key="2">
    <source>
        <dbReference type="ARBA" id="ARBA00023015"/>
    </source>
</evidence>
<comment type="subcellular location">
    <subcellularLocation>
        <location evidence="1">Nucleus</location>
    </subcellularLocation>
</comment>
<organism evidence="7 8">
    <name type="scientific">Quillaja saponaria</name>
    <name type="common">Soap bark tree</name>
    <dbReference type="NCBI Taxonomy" id="32244"/>
    <lineage>
        <taxon>Eukaryota</taxon>
        <taxon>Viridiplantae</taxon>
        <taxon>Streptophyta</taxon>
        <taxon>Embryophyta</taxon>
        <taxon>Tracheophyta</taxon>
        <taxon>Spermatophyta</taxon>
        <taxon>Magnoliopsida</taxon>
        <taxon>eudicotyledons</taxon>
        <taxon>Gunneridae</taxon>
        <taxon>Pentapetalae</taxon>
        <taxon>rosids</taxon>
        <taxon>fabids</taxon>
        <taxon>Fabales</taxon>
        <taxon>Quillajaceae</taxon>
        <taxon>Quillaja</taxon>
    </lineage>
</organism>
<evidence type="ECO:0000259" key="6">
    <source>
        <dbReference type="PROSITE" id="PS51032"/>
    </source>
</evidence>
<keyword evidence="5" id="KW-0539">Nucleus</keyword>
<dbReference type="SUPFAM" id="SSF54171">
    <property type="entry name" value="DNA-binding domain"/>
    <property type="match status" value="1"/>
</dbReference>
<evidence type="ECO:0000313" key="8">
    <source>
        <dbReference type="Proteomes" id="UP001163823"/>
    </source>
</evidence>
<dbReference type="SMART" id="SM00380">
    <property type="entry name" value="AP2"/>
    <property type="match status" value="1"/>
</dbReference>
<sequence length="271" mass="30156">MENFSRDDYLAFLRRQTHGFSRGASGFRGVFRHHNRWEARFGGKANGNMYLGIYDTAEKAARAYDRAVIMISGPKAKTNFDISNYTEEIRRFLKLDQTQQQQQEQHQIVSDQFQYTQNPCMEASLMGVMNPDADHDSFLDPGFNQLEVPDLPMEESRDLLDVFDDADFELDNIDFPSIDFNLDDISDSPCPSFGDVLDASSGFPFETDCNFIDFNLDDILDSPCLSPGHGNVVGATESLASSNRHDGLLSSASCSSSQSCSTTSVSGNDSL</sequence>
<keyword evidence="4" id="KW-0804">Transcription</keyword>
<dbReference type="PANTHER" id="PTHR32467">
    <property type="entry name" value="AP2-LIKE ETHYLENE-RESPONSIVE TRANSCRIPTION FACTOR"/>
    <property type="match status" value="1"/>
</dbReference>
<dbReference type="PROSITE" id="PS51032">
    <property type="entry name" value="AP2_ERF"/>
    <property type="match status" value="1"/>
</dbReference>
<dbReference type="InterPro" id="IPR001471">
    <property type="entry name" value="AP2/ERF_dom"/>
</dbReference>
<dbReference type="GO" id="GO:0005634">
    <property type="term" value="C:nucleus"/>
    <property type="evidence" value="ECO:0007669"/>
    <property type="project" value="UniProtKB-SubCell"/>
</dbReference>
<accession>A0AAD7QJ48</accession>
<dbReference type="GO" id="GO:0003677">
    <property type="term" value="F:DNA binding"/>
    <property type="evidence" value="ECO:0007669"/>
    <property type="project" value="UniProtKB-KW"/>
</dbReference>
<feature type="domain" description="AP2/ERF" evidence="6">
    <location>
        <begin position="26"/>
        <end position="81"/>
    </location>
</feature>
<evidence type="ECO:0000256" key="3">
    <source>
        <dbReference type="ARBA" id="ARBA00023125"/>
    </source>
</evidence>
<comment type="caution">
    <text evidence="7">The sequence shown here is derived from an EMBL/GenBank/DDBJ whole genome shotgun (WGS) entry which is preliminary data.</text>
</comment>
<evidence type="ECO:0000256" key="5">
    <source>
        <dbReference type="ARBA" id="ARBA00023242"/>
    </source>
</evidence>
<evidence type="ECO:0000256" key="1">
    <source>
        <dbReference type="ARBA" id="ARBA00004123"/>
    </source>
</evidence>
<dbReference type="EMBL" id="JARAOO010000001">
    <property type="protein sequence ID" value="KAJ7982459.1"/>
    <property type="molecule type" value="Genomic_DNA"/>
</dbReference>
<keyword evidence="2" id="KW-0805">Transcription regulation</keyword>
<keyword evidence="3" id="KW-0238">DNA-binding</keyword>
<dbReference type="AlphaFoldDB" id="A0AAD7QJ48"/>
<name>A0AAD7QJ48_QUISA</name>
<dbReference type="InterPro" id="IPR036955">
    <property type="entry name" value="AP2/ERF_dom_sf"/>
</dbReference>
<dbReference type="PANTHER" id="PTHR32467:SF90">
    <property type="entry name" value="AP2-LIKE ETHYLENE-RESPONSIVE TRANSCRIPTION FACTOR AIL1"/>
    <property type="match status" value="1"/>
</dbReference>
<evidence type="ECO:0000313" key="7">
    <source>
        <dbReference type="EMBL" id="KAJ7982459.1"/>
    </source>
</evidence>
<dbReference type="Proteomes" id="UP001163823">
    <property type="component" value="Chromosome 1"/>
</dbReference>